<dbReference type="Pfam" id="PF07661">
    <property type="entry name" value="MORN_2"/>
    <property type="match status" value="5"/>
</dbReference>
<dbReference type="Proteomes" id="UP000318437">
    <property type="component" value="Unassembled WGS sequence"/>
</dbReference>
<name>A0A5C6CVG2_9BACT</name>
<dbReference type="Gene3D" id="2.20.110.10">
    <property type="entry name" value="Histone H3 K4-specific methyltransferase SET7/9 N-terminal domain"/>
    <property type="match status" value="1"/>
</dbReference>
<dbReference type="EMBL" id="SJPS01000002">
    <property type="protein sequence ID" value="TWU28542.1"/>
    <property type="molecule type" value="Genomic_DNA"/>
</dbReference>
<dbReference type="GO" id="GO:0070828">
    <property type="term" value="P:heterochromatin organization"/>
    <property type="evidence" value="ECO:0007669"/>
    <property type="project" value="TreeGrafter"/>
</dbReference>
<dbReference type="AlphaFoldDB" id="A0A5C6CVG2"/>
<evidence type="ECO:0000313" key="1">
    <source>
        <dbReference type="EMBL" id="TWU28542.1"/>
    </source>
</evidence>
<dbReference type="GO" id="GO:0005694">
    <property type="term" value="C:chromosome"/>
    <property type="evidence" value="ECO:0007669"/>
    <property type="project" value="TreeGrafter"/>
</dbReference>
<protein>
    <submittedName>
        <fullName evidence="1">MORN repeat variant</fullName>
    </submittedName>
</protein>
<dbReference type="RefSeq" id="WP_146450116.1">
    <property type="nucleotide sequence ID" value="NZ_SJPS01000002.1"/>
</dbReference>
<dbReference type="OrthoDB" id="8854536at2"/>
<dbReference type="PANTHER" id="PTHR46820:SF1">
    <property type="entry name" value="HISTONE-LYSINE N-METHYLTRANSFERASE SETD7"/>
    <property type="match status" value="1"/>
</dbReference>
<keyword evidence="2" id="KW-1185">Reference proteome</keyword>
<dbReference type="PANTHER" id="PTHR46820">
    <property type="entry name" value="HISTONE-LYSINE N-METHYLTRANSFERASE SETD7"/>
    <property type="match status" value="1"/>
</dbReference>
<comment type="caution">
    <text evidence="1">The sequence shown here is derived from an EMBL/GenBank/DDBJ whole genome shotgun (WGS) entry which is preliminary data.</text>
</comment>
<sequence length="233" mass="26306">MSYFKHLLPGIGLAWMFLFVPGLMAQTPKSEPVYLEEPAEEPPPSVVTHRKAQGKYEDGQFRMEREEALLSDDTVVSDGTYIEYYPDGQKFCEGKYENGVISGTWDYWHPNGQLSKSVEFKNGKPDGKIEIYRADGTLEAVQSYKNGVRHGEWISYYEDGKTPKAKAAIVDGNFDGERTTYYSDGTIRQQTNFVAGLLDGVATEYDETGKKIGEATFEKGQRKSTERFDQDSK</sequence>
<evidence type="ECO:0000313" key="2">
    <source>
        <dbReference type="Proteomes" id="UP000318437"/>
    </source>
</evidence>
<gene>
    <name evidence="1" type="ORF">Pla144_18320</name>
</gene>
<dbReference type="GO" id="GO:0003682">
    <property type="term" value="F:chromatin binding"/>
    <property type="evidence" value="ECO:0007669"/>
    <property type="project" value="TreeGrafter"/>
</dbReference>
<dbReference type="SUPFAM" id="SSF82185">
    <property type="entry name" value="Histone H3 K4-specific methyltransferase SET7/9 N-terminal domain"/>
    <property type="match status" value="1"/>
</dbReference>
<proteinExistence type="predicted"/>
<accession>A0A5C6CVG2</accession>
<reference evidence="1 2" key="1">
    <citation type="submission" date="2019-02" db="EMBL/GenBank/DDBJ databases">
        <title>Deep-cultivation of Planctomycetes and their phenomic and genomic characterization uncovers novel biology.</title>
        <authorList>
            <person name="Wiegand S."/>
            <person name="Jogler M."/>
            <person name="Boedeker C."/>
            <person name="Pinto D."/>
            <person name="Vollmers J."/>
            <person name="Rivas-Marin E."/>
            <person name="Kohn T."/>
            <person name="Peeters S.H."/>
            <person name="Heuer A."/>
            <person name="Rast P."/>
            <person name="Oberbeckmann S."/>
            <person name="Bunk B."/>
            <person name="Jeske O."/>
            <person name="Meyerdierks A."/>
            <person name="Storesund J.E."/>
            <person name="Kallscheuer N."/>
            <person name="Luecker S."/>
            <person name="Lage O.M."/>
            <person name="Pohl T."/>
            <person name="Merkel B.J."/>
            <person name="Hornburger P."/>
            <person name="Mueller R.-W."/>
            <person name="Bruemmer F."/>
            <person name="Labrenz M."/>
            <person name="Spormann A.M."/>
            <person name="Op Den Camp H."/>
            <person name="Overmann J."/>
            <person name="Amann R."/>
            <person name="Jetten M.S.M."/>
            <person name="Mascher T."/>
            <person name="Medema M.H."/>
            <person name="Devos D.P."/>
            <person name="Kaster A.-K."/>
            <person name="Ovreas L."/>
            <person name="Rohde M."/>
            <person name="Galperin M.Y."/>
            <person name="Jogler C."/>
        </authorList>
    </citation>
    <scope>NUCLEOTIDE SEQUENCE [LARGE SCALE GENOMIC DNA]</scope>
    <source>
        <strain evidence="1 2">Pla144</strain>
    </source>
</reference>
<dbReference type="Gene3D" id="3.90.930.1">
    <property type="match status" value="1"/>
</dbReference>
<organism evidence="1 2">
    <name type="scientific">Bythopirellula polymerisocia</name>
    <dbReference type="NCBI Taxonomy" id="2528003"/>
    <lineage>
        <taxon>Bacteria</taxon>
        <taxon>Pseudomonadati</taxon>
        <taxon>Planctomycetota</taxon>
        <taxon>Planctomycetia</taxon>
        <taxon>Pirellulales</taxon>
        <taxon>Lacipirellulaceae</taxon>
        <taxon>Bythopirellula</taxon>
    </lineage>
</organism>
<dbReference type="InterPro" id="IPR011652">
    <property type="entry name" value="MORN_2"/>
</dbReference>